<dbReference type="AlphaFoldDB" id="A0AAE0YAI6"/>
<feature type="domain" description="Kazal-like" evidence="2">
    <location>
        <begin position="36"/>
        <end position="88"/>
    </location>
</feature>
<feature type="non-terminal residue" evidence="3">
    <location>
        <position position="1"/>
    </location>
</feature>
<gene>
    <name evidence="3" type="ORF">RRG08_018797</name>
</gene>
<dbReference type="SUPFAM" id="SSF100895">
    <property type="entry name" value="Kazal-type serine protease inhibitors"/>
    <property type="match status" value="1"/>
</dbReference>
<dbReference type="InterPro" id="IPR002350">
    <property type="entry name" value="Kazal_dom"/>
</dbReference>
<proteinExistence type="predicted"/>
<comment type="caution">
    <text evidence="3">The sequence shown here is derived from an EMBL/GenBank/DDBJ whole genome shotgun (WGS) entry which is preliminary data.</text>
</comment>
<evidence type="ECO:0000259" key="2">
    <source>
        <dbReference type="PROSITE" id="PS51465"/>
    </source>
</evidence>
<dbReference type="InterPro" id="IPR036058">
    <property type="entry name" value="Kazal_dom_sf"/>
</dbReference>
<dbReference type="PROSITE" id="PS51465">
    <property type="entry name" value="KAZAL_2"/>
    <property type="match status" value="1"/>
</dbReference>
<feature type="chain" id="PRO_5042270874" description="Kazal-like domain-containing protein" evidence="1">
    <location>
        <begin position="33"/>
        <end position="100"/>
    </location>
</feature>
<protein>
    <recommendedName>
        <fullName evidence="2">Kazal-like domain-containing protein</fullName>
    </recommendedName>
</protein>
<name>A0AAE0YAI6_9GAST</name>
<accession>A0AAE0YAI6</accession>
<keyword evidence="1" id="KW-0732">Signal</keyword>
<dbReference type="CDD" id="cd00104">
    <property type="entry name" value="KAZAL_FS"/>
    <property type="match status" value="1"/>
</dbReference>
<reference evidence="3" key="1">
    <citation type="journal article" date="2023" name="G3 (Bethesda)">
        <title>A reference genome for the long-term kleptoplast-retaining sea slug Elysia crispata morphotype clarki.</title>
        <authorList>
            <person name="Eastman K.E."/>
            <person name="Pendleton A.L."/>
            <person name="Shaikh M.A."/>
            <person name="Suttiyut T."/>
            <person name="Ogas R."/>
            <person name="Tomko P."/>
            <person name="Gavelis G."/>
            <person name="Widhalm J.R."/>
            <person name="Wisecaver J.H."/>
        </authorList>
    </citation>
    <scope>NUCLEOTIDE SEQUENCE</scope>
    <source>
        <strain evidence="3">ECLA1</strain>
    </source>
</reference>
<dbReference type="Proteomes" id="UP001283361">
    <property type="component" value="Unassembled WGS sequence"/>
</dbReference>
<evidence type="ECO:0000256" key="1">
    <source>
        <dbReference type="SAM" id="SignalP"/>
    </source>
</evidence>
<evidence type="ECO:0000313" key="4">
    <source>
        <dbReference type="Proteomes" id="UP001283361"/>
    </source>
</evidence>
<evidence type="ECO:0000313" key="3">
    <source>
        <dbReference type="EMBL" id="KAK3738581.1"/>
    </source>
</evidence>
<feature type="signal peptide" evidence="1">
    <location>
        <begin position="1"/>
        <end position="32"/>
    </location>
</feature>
<dbReference type="SMART" id="SM00280">
    <property type="entry name" value="KAZAL"/>
    <property type="match status" value="1"/>
</dbReference>
<organism evidence="3 4">
    <name type="scientific">Elysia crispata</name>
    <name type="common">lettuce slug</name>
    <dbReference type="NCBI Taxonomy" id="231223"/>
    <lineage>
        <taxon>Eukaryota</taxon>
        <taxon>Metazoa</taxon>
        <taxon>Spiralia</taxon>
        <taxon>Lophotrochozoa</taxon>
        <taxon>Mollusca</taxon>
        <taxon>Gastropoda</taxon>
        <taxon>Heterobranchia</taxon>
        <taxon>Euthyneura</taxon>
        <taxon>Panpulmonata</taxon>
        <taxon>Sacoglossa</taxon>
        <taxon>Placobranchoidea</taxon>
        <taxon>Plakobranchidae</taxon>
        <taxon>Elysia</taxon>
    </lineage>
</organism>
<dbReference type="Gene3D" id="3.30.60.30">
    <property type="match status" value="1"/>
</dbReference>
<dbReference type="EMBL" id="JAWDGP010006590">
    <property type="protein sequence ID" value="KAK3738581.1"/>
    <property type="molecule type" value="Genomic_DNA"/>
</dbReference>
<sequence length="100" mass="10938">STRFTEKLPSEQQLPVMSVFLVAICAVCVTLADPVQGTQTNCSPFIPNIYSPTCGSDGKVYGNFFELKYEACIQGVTITKADPKTCPDFPDNYLFPFTGL</sequence>
<keyword evidence="4" id="KW-1185">Reference proteome</keyword>